<name>A0A0E0NES6_ORYRU</name>
<dbReference type="Gramene" id="ORUFI02G17000.1">
    <property type="protein sequence ID" value="ORUFI02G17000.1"/>
    <property type="gene ID" value="ORUFI02G17000"/>
</dbReference>
<organism evidence="1 2">
    <name type="scientific">Oryza rufipogon</name>
    <name type="common">Brownbeard rice</name>
    <name type="synonym">Asian wild rice</name>
    <dbReference type="NCBI Taxonomy" id="4529"/>
    <lineage>
        <taxon>Eukaryota</taxon>
        <taxon>Viridiplantae</taxon>
        <taxon>Streptophyta</taxon>
        <taxon>Embryophyta</taxon>
        <taxon>Tracheophyta</taxon>
        <taxon>Spermatophyta</taxon>
        <taxon>Magnoliopsida</taxon>
        <taxon>Liliopsida</taxon>
        <taxon>Poales</taxon>
        <taxon>Poaceae</taxon>
        <taxon>BOP clade</taxon>
        <taxon>Oryzoideae</taxon>
        <taxon>Oryzeae</taxon>
        <taxon>Oryzinae</taxon>
        <taxon>Oryza</taxon>
    </lineage>
</organism>
<accession>A0A0E0NES6</accession>
<evidence type="ECO:0000313" key="2">
    <source>
        <dbReference type="Proteomes" id="UP000008022"/>
    </source>
</evidence>
<reference evidence="2" key="1">
    <citation type="submission" date="2013-06" db="EMBL/GenBank/DDBJ databases">
        <authorList>
            <person name="Zhao Q."/>
        </authorList>
    </citation>
    <scope>NUCLEOTIDE SEQUENCE</scope>
    <source>
        <strain evidence="2">cv. W1943</strain>
    </source>
</reference>
<dbReference type="Proteomes" id="UP000008022">
    <property type="component" value="Unassembled WGS sequence"/>
</dbReference>
<sequence length="113" mass="13309">MVVIRELDENEEEVVRTPEEVAAAAEREEKMALRRGYDRMIARRVKMALRRLDFDSRKILDRRQTPYSVVVDETNYKDVDADAFLGIPKAPCYCCTMRSQELQEALLRQQKRD</sequence>
<dbReference type="AlphaFoldDB" id="A0A0E0NES6"/>
<protein>
    <submittedName>
        <fullName evidence="1">Uncharacterized protein</fullName>
    </submittedName>
</protein>
<dbReference type="OMA" id="APCYCCT"/>
<reference evidence="1" key="2">
    <citation type="submission" date="2015-06" db="UniProtKB">
        <authorList>
            <consortium name="EnsemblPlants"/>
        </authorList>
    </citation>
    <scope>IDENTIFICATION</scope>
</reference>
<dbReference type="HOGENOM" id="CLU_171397_0_0_1"/>
<dbReference type="EnsemblPlants" id="ORUFI02G17000.1">
    <property type="protein sequence ID" value="ORUFI02G17000.1"/>
    <property type="gene ID" value="ORUFI02G17000"/>
</dbReference>
<evidence type="ECO:0000313" key="1">
    <source>
        <dbReference type="EnsemblPlants" id="ORUFI02G17000.1"/>
    </source>
</evidence>
<proteinExistence type="predicted"/>
<keyword evidence="2" id="KW-1185">Reference proteome</keyword>